<name>A0A0E9UC09_ANGAN</name>
<organism evidence="1">
    <name type="scientific">Anguilla anguilla</name>
    <name type="common">European freshwater eel</name>
    <name type="synonym">Muraena anguilla</name>
    <dbReference type="NCBI Taxonomy" id="7936"/>
    <lineage>
        <taxon>Eukaryota</taxon>
        <taxon>Metazoa</taxon>
        <taxon>Chordata</taxon>
        <taxon>Craniata</taxon>
        <taxon>Vertebrata</taxon>
        <taxon>Euteleostomi</taxon>
        <taxon>Actinopterygii</taxon>
        <taxon>Neopterygii</taxon>
        <taxon>Teleostei</taxon>
        <taxon>Anguilliformes</taxon>
        <taxon>Anguillidae</taxon>
        <taxon>Anguilla</taxon>
    </lineage>
</organism>
<reference evidence="1" key="2">
    <citation type="journal article" date="2015" name="Fish Shellfish Immunol.">
        <title>Early steps in the European eel (Anguilla anguilla)-Vibrio vulnificus interaction in the gills: Role of the RtxA13 toxin.</title>
        <authorList>
            <person name="Callol A."/>
            <person name="Pajuelo D."/>
            <person name="Ebbesson L."/>
            <person name="Teles M."/>
            <person name="MacKenzie S."/>
            <person name="Amaro C."/>
        </authorList>
    </citation>
    <scope>NUCLEOTIDE SEQUENCE</scope>
</reference>
<accession>A0A0E9UC09</accession>
<evidence type="ECO:0000313" key="1">
    <source>
        <dbReference type="EMBL" id="JAH62508.1"/>
    </source>
</evidence>
<sequence>MESLEKISLTYPMPIAASRPENEEWPEPPVLSGDFSPGLHHHPFLSIQHPQYKFCNLHSILSH</sequence>
<dbReference type="EMBL" id="GBXM01046069">
    <property type="protein sequence ID" value="JAH62508.1"/>
    <property type="molecule type" value="Transcribed_RNA"/>
</dbReference>
<protein>
    <submittedName>
        <fullName evidence="1">Uncharacterized protein</fullName>
    </submittedName>
</protein>
<reference evidence="1" key="1">
    <citation type="submission" date="2014-11" db="EMBL/GenBank/DDBJ databases">
        <authorList>
            <person name="Amaro Gonzalez C."/>
        </authorList>
    </citation>
    <scope>NUCLEOTIDE SEQUENCE</scope>
</reference>
<dbReference type="AlphaFoldDB" id="A0A0E9UC09"/>
<proteinExistence type="predicted"/>